<dbReference type="VEuPathDB" id="FungiDB:AMAG_06179"/>
<proteinExistence type="predicted"/>
<accession>A0A0L0SG36</accession>
<name>A0A0L0SG36_ALLM3</name>
<dbReference type="Proteomes" id="UP000054350">
    <property type="component" value="Unassembled WGS sequence"/>
</dbReference>
<feature type="region of interest" description="Disordered" evidence="2">
    <location>
        <begin position="1"/>
        <end position="24"/>
    </location>
</feature>
<feature type="coiled-coil region" evidence="1">
    <location>
        <begin position="43"/>
        <end position="115"/>
    </location>
</feature>
<protein>
    <submittedName>
        <fullName evidence="3">Uncharacterized protein</fullName>
    </submittedName>
</protein>
<evidence type="ECO:0000313" key="4">
    <source>
        <dbReference type="Proteomes" id="UP000054350"/>
    </source>
</evidence>
<dbReference type="OrthoDB" id="5583844at2759"/>
<sequence>MYEEQPLPAASGQAPRGSQPSDSTHNLIDVLRHQLDTATTGLVNHYSHKVDKLQDQLHRSESQLARAKGKAHARERQYARLCVTIRELKRVVRVLQDENRKLRGVQDANDDEEERRPITASKCVGEQESLMSLPQENLDEFATPPESPHLCARSTSTCDLSSLLDDSSTESSAKGTPRATVLTTGGFSPLPDELLLAYLAADSECPSPLFDTLLPPPALDNLEPSSSTAATPVGSPVHADPNPETLSSTVTTPLAPPALNPLCAMHPIDSAVATTEIEDKMPEDVGQNGIEDVDDALHGLLSVLDLRGAATPVSPLIKHEQVLRFPQIAADQVVLVDEAVHLWTPVPVRFSWWKTAVVPWTHPLLNDIATRVDQRRGELVADMARLTAAGGL</sequence>
<dbReference type="AlphaFoldDB" id="A0A0L0SG36"/>
<feature type="region of interest" description="Disordered" evidence="2">
    <location>
        <begin position="161"/>
        <end position="186"/>
    </location>
</feature>
<evidence type="ECO:0000256" key="1">
    <source>
        <dbReference type="SAM" id="Coils"/>
    </source>
</evidence>
<keyword evidence="1" id="KW-0175">Coiled coil</keyword>
<organism evidence="3 4">
    <name type="scientific">Allomyces macrogynus (strain ATCC 38327)</name>
    <name type="common">Allomyces javanicus var. macrogynus</name>
    <dbReference type="NCBI Taxonomy" id="578462"/>
    <lineage>
        <taxon>Eukaryota</taxon>
        <taxon>Fungi</taxon>
        <taxon>Fungi incertae sedis</taxon>
        <taxon>Blastocladiomycota</taxon>
        <taxon>Blastocladiomycetes</taxon>
        <taxon>Blastocladiales</taxon>
        <taxon>Blastocladiaceae</taxon>
        <taxon>Allomyces</taxon>
    </lineage>
</organism>
<feature type="region of interest" description="Disordered" evidence="2">
    <location>
        <begin position="216"/>
        <end position="253"/>
    </location>
</feature>
<keyword evidence="4" id="KW-1185">Reference proteome</keyword>
<evidence type="ECO:0000256" key="2">
    <source>
        <dbReference type="SAM" id="MobiDB-lite"/>
    </source>
</evidence>
<evidence type="ECO:0000313" key="3">
    <source>
        <dbReference type="EMBL" id="KNE61350.1"/>
    </source>
</evidence>
<reference evidence="3 4" key="2">
    <citation type="submission" date="2009-11" db="EMBL/GenBank/DDBJ databases">
        <title>The Genome Sequence of Allomyces macrogynus strain ATCC 38327.</title>
        <authorList>
            <consortium name="The Broad Institute Genome Sequencing Platform"/>
            <person name="Russ C."/>
            <person name="Cuomo C."/>
            <person name="Shea T."/>
            <person name="Young S.K."/>
            <person name="Zeng Q."/>
            <person name="Koehrsen M."/>
            <person name="Haas B."/>
            <person name="Borodovsky M."/>
            <person name="Guigo R."/>
            <person name="Alvarado L."/>
            <person name="Berlin A."/>
            <person name="Borenstein D."/>
            <person name="Chen Z."/>
            <person name="Engels R."/>
            <person name="Freedman E."/>
            <person name="Gellesch M."/>
            <person name="Goldberg J."/>
            <person name="Griggs A."/>
            <person name="Gujja S."/>
            <person name="Heiman D."/>
            <person name="Hepburn T."/>
            <person name="Howarth C."/>
            <person name="Jen D."/>
            <person name="Larson L."/>
            <person name="Lewis B."/>
            <person name="Mehta T."/>
            <person name="Park D."/>
            <person name="Pearson M."/>
            <person name="Roberts A."/>
            <person name="Saif S."/>
            <person name="Shenoy N."/>
            <person name="Sisk P."/>
            <person name="Stolte C."/>
            <person name="Sykes S."/>
            <person name="Walk T."/>
            <person name="White J."/>
            <person name="Yandava C."/>
            <person name="Burger G."/>
            <person name="Gray M.W."/>
            <person name="Holland P.W.H."/>
            <person name="King N."/>
            <person name="Lang F.B.F."/>
            <person name="Roger A.J."/>
            <person name="Ruiz-Trillo I."/>
            <person name="Lander E."/>
            <person name="Nusbaum C."/>
        </authorList>
    </citation>
    <scope>NUCLEOTIDE SEQUENCE [LARGE SCALE GENOMIC DNA]</scope>
    <source>
        <strain evidence="3 4">ATCC 38327</strain>
    </source>
</reference>
<gene>
    <name evidence="3" type="ORF">AMAG_06179</name>
</gene>
<reference evidence="3 4" key="1">
    <citation type="submission" date="2009-11" db="EMBL/GenBank/DDBJ databases">
        <title>Annotation of Allomyces macrogynus ATCC 38327.</title>
        <authorList>
            <consortium name="The Broad Institute Genome Sequencing Platform"/>
            <person name="Russ C."/>
            <person name="Cuomo C."/>
            <person name="Burger G."/>
            <person name="Gray M.W."/>
            <person name="Holland P.W.H."/>
            <person name="King N."/>
            <person name="Lang F.B.F."/>
            <person name="Roger A.J."/>
            <person name="Ruiz-Trillo I."/>
            <person name="Young S.K."/>
            <person name="Zeng Q."/>
            <person name="Gargeya S."/>
            <person name="Fitzgerald M."/>
            <person name="Haas B."/>
            <person name="Abouelleil A."/>
            <person name="Alvarado L."/>
            <person name="Arachchi H.M."/>
            <person name="Berlin A."/>
            <person name="Chapman S.B."/>
            <person name="Gearin G."/>
            <person name="Goldberg J."/>
            <person name="Griggs A."/>
            <person name="Gujja S."/>
            <person name="Hansen M."/>
            <person name="Heiman D."/>
            <person name="Howarth C."/>
            <person name="Larimer J."/>
            <person name="Lui A."/>
            <person name="MacDonald P.J.P."/>
            <person name="McCowen C."/>
            <person name="Montmayeur A."/>
            <person name="Murphy C."/>
            <person name="Neiman D."/>
            <person name="Pearson M."/>
            <person name="Priest M."/>
            <person name="Roberts A."/>
            <person name="Saif S."/>
            <person name="Shea T."/>
            <person name="Sisk P."/>
            <person name="Stolte C."/>
            <person name="Sykes S."/>
            <person name="Wortman J."/>
            <person name="Nusbaum C."/>
            <person name="Birren B."/>
        </authorList>
    </citation>
    <scope>NUCLEOTIDE SEQUENCE [LARGE SCALE GENOMIC DNA]</scope>
    <source>
        <strain evidence="3 4">ATCC 38327</strain>
    </source>
</reference>
<dbReference type="EMBL" id="GG745338">
    <property type="protein sequence ID" value="KNE61350.1"/>
    <property type="molecule type" value="Genomic_DNA"/>
</dbReference>
<feature type="compositionally biased region" description="Low complexity" evidence="2">
    <location>
        <begin position="161"/>
        <end position="172"/>
    </location>
</feature>